<dbReference type="EMBL" id="CM018212">
    <property type="protein sequence ID" value="KAB2056306.1"/>
    <property type="molecule type" value="Genomic_DNA"/>
</dbReference>
<protein>
    <recommendedName>
        <fullName evidence="6">Threonine aspartase</fullName>
    </recommendedName>
</protein>
<dbReference type="Pfam" id="PF01112">
    <property type="entry name" value="Asparaginase_2"/>
    <property type="match status" value="1"/>
</dbReference>
<proteinExistence type="predicted"/>
<evidence type="ECO:0000256" key="1">
    <source>
        <dbReference type="ARBA" id="ARBA00011601"/>
    </source>
</evidence>
<dbReference type="PANTHER" id="PTHR10188:SF8">
    <property type="entry name" value="THREONINE ASPARTASE 1"/>
    <property type="match status" value="1"/>
</dbReference>
<evidence type="ECO:0008006" key="6">
    <source>
        <dbReference type="Google" id="ProtNLM"/>
    </source>
</evidence>
<dbReference type="SUPFAM" id="SSF56235">
    <property type="entry name" value="N-terminal nucleophile aminohydrolases (Ntn hydrolases)"/>
    <property type="match status" value="1"/>
</dbReference>
<comment type="subunit">
    <text evidence="1">Heterotetramer of two alpha and two beta chains arranged as a dimer of alpha/beta heterodimers.</text>
</comment>
<reference evidence="5" key="1">
    <citation type="journal article" date="2020" name="Nat. Genet.">
        <title>Genomic diversifications of five Gossypium allopolyploid species and their impact on cotton improvement.</title>
        <authorList>
            <person name="Chen Z.J."/>
            <person name="Sreedasyam A."/>
            <person name="Ando A."/>
            <person name="Song Q."/>
            <person name="De Santiago L.M."/>
            <person name="Hulse-Kemp A.M."/>
            <person name="Ding M."/>
            <person name="Ye W."/>
            <person name="Kirkbride R.C."/>
            <person name="Jenkins J."/>
            <person name="Plott C."/>
            <person name="Lovell J."/>
            <person name="Lin Y.M."/>
            <person name="Vaughn R."/>
            <person name="Liu B."/>
            <person name="Simpson S."/>
            <person name="Scheffler B.E."/>
            <person name="Wen L."/>
            <person name="Saski C.A."/>
            <person name="Grover C.E."/>
            <person name="Hu G."/>
            <person name="Conover J.L."/>
            <person name="Carlson J.W."/>
            <person name="Shu S."/>
            <person name="Boston L.B."/>
            <person name="Williams M."/>
            <person name="Peterson D.G."/>
            <person name="McGee K."/>
            <person name="Jones D.C."/>
            <person name="Wendel J.F."/>
            <person name="Stelly D.M."/>
            <person name="Grimwood J."/>
            <person name="Schmutz J."/>
        </authorList>
    </citation>
    <scope>NUCLEOTIDE SEQUENCE [LARGE SCALE GENOMIC DNA]</scope>
    <source>
        <strain evidence="5">cv. 3-79</strain>
    </source>
</reference>
<dbReference type="Gene3D" id="3.60.20.30">
    <property type="entry name" value="(Glycosyl)asparaginase"/>
    <property type="match status" value="1"/>
</dbReference>
<evidence type="ECO:0000313" key="5">
    <source>
        <dbReference type="Proteomes" id="UP000327439"/>
    </source>
</evidence>
<accession>A0A5J5TKJ0</accession>
<evidence type="ECO:0000256" key="2">
    <source>
        <dbReference type="PIRSR" id="PIRSR600246-1"/>
    </source>
</evidence>
<dbReference type="InterPro" id="IPR037464">
    <property type="entry name" value="Taspase1"/>
</dbReference>
<dbReference type="GO" id="GO:0004298">
    <property type="term" value="F:threonine-type endopeptidase activity"/>
    <property type="evidence" value="ECO:0007669"/>
    <property type="project" value="InterPro"/>
</dbReference>
<feature type="site" description="Cleavage; by autolysis" evidence="3">
    <location>
        <begin position="182"/>
        <end position="183"/>
    </location>
</feature>
<feature type="active site" description="Nucleophile" evidence="2">
    <location>
        <position position="183"/>
    </location>
</feature>
<keyword evidence="5" id="KW-1185">Reference proteome</keyword>
<dbReference type="InterPro" id="IPR000246">
    <property type="entry name" value="Peptidase_T2"/>
</dbReference>
<name>A0A5J5TKJ0_GOSBA</name>
<dbReference type="GO" id="GO:0005737">
    <property type="term" value="C:cytoplasm"/>
    <property type="evidence" value="ECO:0007669"/>
    <property type="project" value="TreeGrafter"/>
</dbReference>
<organism evidence="4 5">
    <name type="scientific">Gossypium barbadense</name>
    <name type="common">Sea Island cotton</name>
    <name type="synonym">Hibiscus barbadensis</name>
    <dbReference type="NCBI Taxonomy" id="3634"/>
    <lineage>
        <taxon>Eukaryota</taxon>
        <taxon>Viridiplantae</taxon>
        <taxon>Streptophyta</taxon>
        <taxon>Embryophyta</taxon>
        <taxon>Tracheophyta</taxon>
        <taxon>Spermatophyta</taxon>
        <taxon>Magnoliopsida</taxon>
        <taxon>eudicotyledons</taxon>
        <taxon>Gunneridae</taxon>
        <taxon>Pentapetalae</taxon>
        <taxon>rosids</taxon>
        <taxon>malvids</taxon>
        <taxon>Malvales</taxon>
        <taxon>Malvaceae</taxon>
        <taxon>Malvoideae</taxon>
        <taxon>Gossypium</taxon>
    </lineage>
</organism>
<evidence type="ECO:0000256" key="3">
    <source>
        <dbReference type="PIRSR" id="PIRSR600246-3"/>
    </source>
</evidence>
<dbReference type="AlphaFoldDB" id="A0A5J5TKJ0"/>
<dbReference type="Proteomes" id="UP000327439">
    <property type="component" value="Chromosome A11"/>
</dbReference>
<evidence type="ECO:0000313" key="4">
    <source>
        <dbReference type="EMBL" id="KAB2056306.1"/>
    </source>
</evidence>
<dbReference type="OrthoDB" id="77601at2759"/>
<dbReference type="FunFam" id="3.60.20.30:FF:000004">
    <property type="entry name" value="Putative threonine aspartase isoform A"/>
    <property type="match status" value="1"/>
</dbReference>
<dbReference type="InterPro" id="IPR029055">
    <property type="entry name" value="Ntn_hydrolases_N"/>
</dbReference>
<gene>
    <name evidence="4" type="ORF">ES319_A11G093600v1</name>
</gene>
<dbReference type="CDD" id="cd04514">
    <property type="entry name" value="Taspase1_like"/>
    <property type="match status" value="1"/>
</dbReference>
<dbReference type="PANTHER" id="PTHR10188">
    <property type="entry name" value="L-ASPARAGINASE"/>
    <property type="match status" value="1"/>
</dbReference>
<dbReference type="GO" id="GO:0051604">
    <property type="term" value="P:protein maturation"/>
    <property type="evidence" value="ECO:0007669"/>
    <property type="project" value="TreeGrafter"/>
</dbReference>
<sequence length="364" mass="37047">MEPSMGGEEPQKPGFFVAVHVGAGYHAPSNEKALRSAMKRACLAAASVLHKGPGGSVDAVAAAIQVLEDDPITNAGRGSNLTEDGNVECDASLMDGQSGAFGAVGAVPGVPNAIQIAALLVKEQTKGSSLLGRIPPMFLVGEGARLWAKSNGSHAQTCDTLEDNSGGQSCMLSPSAEDNIMDTVGVICVDTEGNIASGASSGGVALKVSGRVGLAAMYGAGCWASSKGPFGAPFIVGCCVSGAGEHLMKGFAARECCVSSSLSQAGPASACMKVLRSVAQYSNQADTDKSAGILIVQADAPIRVPGNPPKLKAIEIAAAYSSLSFGIGYFGSGMERPKVSILRRSKQQNRSGIDHFEARVDVST</sequence>